<dbReference type="Proteomes" id="UP001501138">
    <property type="component" value="Unassembled WGS sequence"/>
</dbReference>
<name>A0ABN2JY71_9MICO</name>
<accession>A0ABN2JY71</accession>
<comment type="caution">
    <text evidence="2">The sequence shown here is derived from an EMBL/GenBank/DDBJ whole genome shotgun (WGS) entry which is preliminary data.</text>
</comment>
<reference evidence="2 3" key="1">
    <citation type="journal article" date="2019" name="Int. J. Syst. Evol. Microbiol.">
        <title>The Global Catalogue of Microorganisms (GCM) 10K type strain sequencing project: providing services to taxonomists for standard genome sequencing and annotation.</title>
        <authorList>
            <consortium name="The Broad Institute Genomics Platform"/>
            <consortium name="The Broad Institute Genome Sequencing Center for Infectious Disease"/>
            <person name="Wu L."/>
            <person name="Ma J."/>
        </authorList>
    </citation>
    <scope>NUCLEOTIDE SEQUENCE [LARGE SCALE GENOMIC DNA]</scope>
    <source>
        <strain evidence="2 3">JCM 15589</strain>
    </source>
</reference>
<protein>
    <submittedName>
        <fullName evidence="2">DUF4037 domain-containing protein</fullName>
    </submittedName>
</protein>
<evidence type="ECO:0000259" key="1">
    <source>
        <dbReference type="Pfam" id="PF13228"/>
    </source>
</evidence>
<sequence>METGTDLARRYYDDVVAPLVLGRFPGLPHAAARLGSGSDVLGLDDATSRDHDWGLRLTLLVPGDTVAEIDDLLASALPDTFDGHPTRFGTTWHPEGRHQVEVASAGDFVVSRLGVDATRPLTTADWLGLTGQAVLEITAGPVFTDTDGTLTATRARLAWYPDDVWRYAVAVDWDRLVQELPFVGRTGQRGDDAGSRVVAARMARVVMHLGFLLERRWPPYSKWFGSLFARLPRAGAAMPALERALAAASWEQREDGLCEAVEVVHGLQEQVGLPVAERAVAPFWDRPFRTVAPVSDLVAAAIDDPGVRGLPRGVGTVEQWVDDVAVLVDPVRRRRAVRVVLPVDHGSSHDTVNSG</sequence>
<keyword evidence="3" id="KW-1185">Reference proteome</keyword>
<dbReference type="RefSeq" id="WP_344250770.1">
    <property type="nucleotide sequence ID" value="NZ_BAAAPM010000010.1"/>
</dbReference>
<dbReference type="InterPro" id="IPR025117">
    <property type="entry name" value="DUF4037"/>
</dbReference>
<gene>
    <name evidence="2" type="ORF">GCM10009809_40870</name>
</gene>
<dbReference type="Pfam" id="PF13228">
    <property type="entry name" value="DUF4037"/>
    <property type="match status" value="1"/>
</dbReference>
<proteinExistence type="predicted"/>
<organism evidence="2 3">
    <name type="scientific">Isoptericola hypogeus</name>
    <dbReference type="NCBI Taxonomy" id="300179"/>
    <lineage>
        <taxon>Bacteria</taxon>
        <taxon>Bacillati</taxon>
        <taxon>Actinomycetota</taxon>
        <taxon>Actinomycetes</taxon>
        <taxon>Micrococcales</taxon>
        <taxon>Promicromonosporaceae</taxon>
        <taxon>Isoptericola</taxon>
    </lineage>
</organism>
<evidence type="ECO:0000313" key="3">
    <source>
        <dbReference type="Proteomes" id="UP001501138"/>
    </source>
</evidence>
<feature type="domain" description="DUF4037" evidence="1">
    <location>
        <begin position="126"/>
        <end position="224"/>
    </location>
</feature>
<evidence type="ECO:0000313" key="2">
    <source>
        <dbReference type="EMBL" id="GAA1741158.1"/>
    </source>
</evidence>
<dbReference type="EMBL" id="BAAAPM010000010">
    <property type="protein sequence ID" value="GAA1741158.1"/>
    <property type="molecule type" value="Genomic_DNA"/>
</dbReference>